<reference evidence="4" key="1">
    <citation type="submission" date="2025-08" db="UniProtKB">
        <authorList>
            <consortium name="RefSeq"/>
        </authorList>
    </citation>
    <scope>IDENTIFICATION</scope>
</reference>
<feature type="transmembrane region" description="Helical" evidence="1">
    <location>
        <begin position="100"/>
        <end position="128"/>
    </location>
</feature>
<dbReference type="PANTHER" id="PTHR31414:SF16">
    <property type="entry name" value="TRANSMEMBRANE PROTEIN"/>
    <property type="match status" value="1"/>
</dbReference>
<proteinExistence type="predicted"/>
<keyword evidence="3" id="KW-1185">Reference proteome</keyword>
<feature type="chain" id="PRO_5044252103" evidence="2">
    <location>
        <begin position="25"/>
        <end position="536"/>
    </location>
</feature>
<gene>
    <name evidence="4" type="primary">LOC120259084</name>
</gene>
<feature type="signal peptide" evidence="2">
    <location>
        <begin position="1"/>
        <end position="24"/>
    </location>
</feature>
<evidence type="ECO:0000256" key="2">
    <source>
        <dbReference type="SAM" id="SignalP"/>
    </source>
</evidence>
<feature type="transmembrane region" description="Helical" evidence="1">
    <location>
        <begin position="259"/>
        <end position="281"/>
    </location>
</feature>
<keyword evidence="1" id="KW-0472">Membrane</keyword>
<evidence type="ECO:0000256" key="1">
    <source>
        <dbReference type="SAM" id="Phobius"/>
    </source>
</evidence>
<dbReference type="AlphaFoldDB" id="A0AB40B5N2"/>
<keyword evidence="2" id="KW-0732">Signal</keyword>
<feature type="transmembrane region" description="Helical" evidence="1">
    <location>
        <begin position="497"/>
        <end position="518"/>
    </location>
</feature>
<dbReference type="RefSeq" id="XP_039122555.1">
    <property type="nucleotide sequence ID" value="XM_039266621.1"/>
</dbReference>
<evidence type="ECO:0000313" key="3">
    <source>
        <dbReference type="Proteomes" id="UP001515500"/>
    </source>
</evidence>
<organism evidence="3 4">
    <name type="scientific">Dioscorea cayennensis subsp. rotundata</name>
    <name type="common">White Guinea yam</name>
    <name type="synonym">Dioscorea rotundata</name>
    <dbReference type="NCBI Taxonomy" id="55577"/>
    <lineage>
        <taxon>Eukaryota</taxon>
        <taxon>Viridiplantae</taxon>
        <taxon>Streptophyta</taxon>
        <taxon>Embryophyta</taxon>
        <taxon>Tracheophyta</taxon>
        <taxon>Spermatophyta</taxon>
        <taxon>Magnoliopsida</taxon>
        <taxon>Liliopsida</taxon>
        <taxon>Dioscoreales</taxon>
        <taxon>Dioscoreaceae</taxon>
        <taxon>Dioscorea</taxon>
    </lineage>
</organism>
<sequence length="536" mass="59526">MGILDASLLVLVVASAAIIAGSSSGDGEMVYEKLGIDGGNLTPWTKGLLKFTPDVAPGPRAMAPDSRFPLVLAEKRTKRPDILHRFRMYRDGWDITNKHYWASVGFTGAFGFILALVWFVLFGLAFGAHQCCGWQKGVKGKDSFFSRSLCLIFLLVFTCVASTGCILLSVGQDEFHDEVFHTLHFVVNQSDFTIQILRNVTDYLSLAKSIYVDQFSLPSNVQNKIDNLNTDLNDAAETLSEKTTENSIKIKRVFNHVRAALIVVAAVMLVLSILGFALSILGHKHAIYIFILSGWLLVAVTFILCGIFVILNNAIGDTCTAMNEWADNPQAETALSNILPCVDERTTNQTLYQSKEVINQVVNVVNTAISSAANSNKWPGEPSYYNQSGPLMPYLCAPYDSNHQSQSCGLQEVSFMNASSVWLKYECRVSESGICIDVGRITPDMYRQLVVAVNVSYALDHYAPLLLSFQDCNFVRETFTSITTQYCPKLEYNLRTVNAGLVLISIGVMLCLVLWIFYANRPRREEVFVDRSEVKV</sequence>
<keyword evidence="1" id="KW-1133">Transmembrane helix</keyword>
<evidence type="ECO:0000313" key="4">
    <source>
        <dbReference type="RefSeq" id="XP_039122555.1"/>
    </source>
</evidence>
<protein>
    <submittedName>
        <fullName evidence="4">LOW QUALITY PROTEIN: uncharacterized protein LOC120259084</fullName>
    </submittedName>
</protein>
<name>A0AB40B5N2_DIOCR</name>
<keyword evidence="1" id="KW-0812">Transmembrane</keyword>
<dbReference type="GO" id="GO:0016020">
    <property type="term" value="C:membrane"/>
    <property type="evidence" value="ECO:0007669"/>
    <property type="project" value="TreeGrafter"/>
</dbReference>
<dbReference type="InterPro" id="IPR040283">
    <property type="entry name" value="DDB_G0292058-like"/>
</dbReference>
<accession>A0AB40B5N2</accession>
<dbReference type="GeneID" id="120259084"/>
<dbReference type="Proteomes" id="UP001515500">
    <property type="component" value="Chromosome 4"/>
</dbReference>
<feature type="transmembrane region" description="Helical" evidence="1">
    <location>
        <begin position="288"/>
        <end position="311"/>
    </location>
</feature>
<dbReference type="PANTHER" id="PTHR31414">
    <property type="entry name" value="TRANSMEMBRANE PROTEIN DDB_G0292058"/>
    <property type="match status" value="1"/>
</dbReference>
<feature type="transmembrane region" description="Helical" evidence="1">
    <location>
        <begin position="149"/>
        <end position="170"/>
    </location>
</feature>